<evidence type="ECO:0000256" key="1">
    <source>
        <dbReference type="ARBA" id="ARBA00004123"/>
    </source>
</evidence>
<dbReference type="GO" id="GO:0000981">
    <property type="term" value="F:DNA-binding transcription factor activity, RNA polymerase II-specific"/>
    <property type="evidence" value="ECO:0007669"/>
    <property type="project" value="InterPro"/>
</dbReference>
<dbReference type="InterPro" id="IPR007219">
    <property type="entry name" value="XnlR_reg_dom"/>
</dbReference>
<feature type="compositionally biased region" description="Basic and acidic residues" evidence="7">
    <location>
        <begin position="661"/>
        <end position="672"/>
    </location>
</feature>
<protein>
    <recommendedName>
        <fullName evidence="8">Zn(2)-C6 fungal-type domain-containing protein</fullName>
    </recommendedName>
</protein>
<evidence type="ECO:0000313" key="9">
    <source>
        <dbReference type="EMBL" id="SMY19680.1"/>
    </source>
</evidence>
<organism evidence="9 10">
    <name type="scientific">Zymoseptoria tritici ST99CH_1A5</name>
    <dbReference type="NCBI Taxonomy" id="1276529"/>
    <lineage>
        <taxon>Eukaryota</taxon>
        <taxon>Fungi</taxon>
        <taxon>Dikarya</taxon>
        <taxon>Ascomycota</taxon>
        <taxon>Pezizomycotina</taxon>
        <taxon>Dothideomycetes</taxon>
        <taxon>Dothideomycetidae</taxon>
        <taxon>Mycosphaerellales</taxon>
        <taxon>Mycosphaerellaceae</taxon>
        <taxon>Zymoseptoria</taxon>
    </lineage>
</organism>
<dbReference type="Pfam" id="PF00172">
    <property type="entry name" value="Zn_clus"/>
    <property type="match status" value="1"/>
</dbReference>
<proteinExistence type="predicted"/>
<dbReference type="SMART" id="SM00066">
    <property type="entry name" value="GAL4"/>
    <property type="match status" value="1"/>
</dbReference>
<dbReference type="InterPro" id="IPR036864">
    <property type="entry name" value="Zn2-C6_fun-type_DNA-bd_sf"/>
</dbReference>
<dbReference type="PROSITE" id="PS50048">
    <property type="entry name" value="ZN2_CY6_FUNGAL_2"/>
    <property type="match status" value="1"/>
</dbReference>
<dbReference type="InterPro" id="IPR001138">
    <property type="entry name" value="Zn2Cys6_DnaBD"/>
</dbReference>
<evidence type="ECO:0000256" key="5">
    <source>
        <dbReference type="ARBA" id="ARBA00023163"/>
    </source>
</evidence>
<name>A0A1Y6L8T7_ZYMTR</name>
<keyword evidence="2" id="KW-0479">Metal-binding</keyword>
<keyword evidence="6" id="KW-0539">Nucleus</keyword>
<evidence type="ECO:0000256" key="6">
    <source>
        <dbReference type="ARBA" id="ARBA00023242"/>
    </source>
</evidence>
<dbReference type="GO" id="GO:0000976">
    <property type="term" value="F:transcription cis-regulatory region binding"/>
    <property type="evidence" value="ECO:0007669"/>
    <property type="project" value="TreeGrafter"/>
</dbReference>
<accession>A0A1Y6L8T7</accession>
<reference evidence="9 10" key="1">
    <citation type="submission" date="2016-10" db="EMBL/GenBank/DDBJ databases">
        <authorList>
            <person name="Varghese N."/>
        </authorList>
    </citation>
    <scope>NUCLEOTIDE SEQUENCE [LARGE SCALE GENOMIC DNA]</scope>
</reference>
<keyword evidence="5" id="KW-0804">Transcription</keyword>
<feature type="region of interest" description="Disordered" evidence="7">
    <location>
        <begin position="640"/>
        <end position="672"/>
    </location>
</feature>
<dbReference type="SUPFAM" id="SSF57701">
    <property type="entry name" value="Zn2/Cys6 DNA-binding domain"/>
    <property type="match status" value="1"/>
</dbReference>
<evidence type="ECO:0000256" key="2">
    <source>
        <dbReference type="ARBA" id="ARBA00022723"/>
    </source>
</evidence>
<dbReference type="CDD" id="cd00067">
    <property type="entry name" value="GAL4"/>
    <property type="match status" value="1"/>
</dbReference>
<evidence type="ECO:0000313" key="10">
    <source>
        <dbReference type="Proteomes" id="UP000215453"/>
    </source>
</evidence>
<evidence type="ECO:0000256" key="3">
    <source>
        <dbReference type="ARBA" id="ARBA00023015"/>
    </source>
</evidence>
<dbReference type="PANTHER" id="PTHR31845:SF39">
    <property type="entry name" value="TRANSCRIPTION FACTOR PBCR-RELATED"/>
    <property type="match status" value="1"/>
</dbReference>
<dbReference type="Gene3D" id="4.10.240.10">
    <property type="entry name" value="Zn(2)-C6 fungal-type DNA-binding domain"/>
    <property type="match status" value="1"/>
</dbReference>
<feature type="compositionally biased region" description="Low complexity" evidence="7">
    <location>
        <begin position="91"/>
        <end position="106"/>
    </location>
</feature>
<keyword evidence="4" id="KW-0238">DNA-binding</keyword>
<feature type="domain" description="Zn(2)-C6 fungal-type" evidence="8">
    <location>
        <begin position="14"/>
        <end position="47"/>
    </location>
</feature>
<dbReference type="GO" id="GO:0008270">
    <property type="term" value="F:zinc ion binding"/>
    <property type="evidence" value="ECO:0007669"/>
    <property type="project" value="InterPro"/>
</dbReference>
<sequence>MSSSTASEIPSHRSCASCRSHKVRCIPDEHNPAACQRCVRARRECVFTPVQRRKQRVRTDTRVAELEKEMRAMRAALKQKEEEATKPASPPNLAATTATTANPPNLWYKDSLPHASSLGQDTTRIQAQSIPAPAPVPAVQRQLMSSWSKVSDAQGFDDSQDVVGKGIVSMATARLLVECYRTHLSPRYPIVSLHPDMTAERLREKAPTLFLAVIAAAAYRDDSDLSTTLDKELLQQYATRNIVQSEKSLDLVQALLISSTWYNPPTKYGHLKYYEYMHMAAAMAMEIGIGSRSSRYRIRKIRPDISPRAPSDQNPDASPRQMSASWDVASFESRRTLLACHISCTCICFTMRRPMILRTTNYIRECVDLLDKYPELPTDPLLVAWARLSILCEAISTALGYEDGGIESITDVRTQIMVKGFARELSDWRANVPELPRGSEALFLMYYNIRLCLFELVLHIEHSPDDFRAPYQMGLVQPFDSQDVDDIPTQVLAEGIAECISSAHAAIDIFVSMDDDSLKSLTGFDYVRTTGSPFVLAKLCLSAVQPHGRIGSVLDRTTLKVEHYMDRIISRVRGVLDKHRTRSPMLVLALLSMLQQWCIDPLGMSRNLKIEMEEMASSAKAETMDTDEEYERLAVIKLEGPRVEEMMSSPEDSEPQQTEPQADRPIPRQHKPDHIAPMSANVNIPQANFPQFLGPQMNQPHPQNTANDHNIALNTNTNDDIYAHSMDSMNLEMDSLQFMGDMSAFNGGLTGLEPWNDLPADVTDMGDLNWAMGSTNFDQQGGPF</sequence>
<dbReference type="GO" id="GO:0006351">
    <property type="term" value="P:DNA-templated transcription"/>
    <property type="evidence" value="ECO:0007669"/>
    <property type="project" value="InterPro"/>
</dbReference>
<dbReference type="PROSITE" id="PS00463">
    <property type="entry name" value="ZN2_CY6_FUNGAL_1"/>
    <property type="match status" value="1"/>
</dbReference>
<dbReference type="EMBL" id="LT882676">
    <property type="protein sequence ID" value="SMY19680.1"/>
    <property type="molecule type" value="Genomic_DNA"/>
</dbReference>
<dbReference type="AlphaFoldDB" id="A0A1Y6L8T7"/>
<feature type="region of interest" description="Disordered" evidence="7">
    <location>
        <begin position="78"/>
        <end position="113"/>
    </location>
</feature>
<dbReference type="Proteomes" id="UP000215453">
    <property type="component" value="Chromosome 1"/>
</dbReference>
<comment type="subcellular location">
    <subcellularLocation>
        <location evidence="1">Nucleus</location>
    </subcellularLocation>
</comment>
<gene>
    <name evidence="9" type="ORF">ZT1A5_G1115</name>
</gene>
<evidence type="ECO:0000256" key="7">
    <source>
        <dbReference type="SAM" id="MobiDB-lite"/>
    </source>
</evidence>
<dbReference type="Pfam" id="PF04082">
    <property type="entry name" value="Fungal_trans"/>
    <property type="match status" value="1"/>
</dbReference>
<keyword evidence="3" id="KW-0805">Transcription regulation</keyword>
<dbReference type="InterPro" id="IPR051089">
    <property type="entry name" value="prtT"/>
</dbReference>
<dbReference type="PANTHER" id="PTHR31845">
    <property type="entry name" value="FINGER DOMAIN PROTEIN, PUTATIVE-RELATED"/>
    <property type="match status" value="1"/>
</dbReference>
<evidence type="ECO:0000259" key="8">
    <source>
        <dbReference type="PROSITE" id="PS50048"/>
    </source>
</evidence>
<dbReference type="GO" id="GO:0005634">
    <property type="term" value="C:nucleus"/>
    <property type="evidence" value="ECO:0007669"/>
    <property type="project" value="UniProtKB-SubCell"/>
</dbReference>
<evidence type="ECO:0000256" key="4">
    <source>
        <dbReference type="ARBA" id="ARBA00023125"/>
    </source>
</evidence>
<dbReference type="CDD" id="cd12148">
    <property type="entry name" value="fungal_TF_MHR"/>
    <property type="match status" value="1"/>
</dbReference>